<organism evidence="2 3">
    <name type="scientific">Cucurbitaria berberidis CBS 394.84</name>
    <dbReference type="NCBI Taxonomy" id="1168544"/>
    <lineage>
        <taxon>Eukaryota</taxon>
        <taxon>Fungi</taxon>
        <taxon>Dikarya</taxon>
        <taxon>Ascomycota</taxon>
        <taxon>Pezizomycotina</taxon>
        <taxon>Dothideomycetes</taxon>
        <taxon>Pleosporomycetidae</taxon>
        <taxon>Pleosporales</taxon>
        <taxon>Pleosporineae</taxon>
        <taxon>Cucurbitariaceae</taxon>
        <taxon>Cucurbitaria</taxon>
    </lineage>
</organism>
<accession>A0A9P4LCR2</accession>
<dbReference type="InterPro" id="IPR001810">
    <property type="entry name" value="F-box_dom"/>
</dbReference>
<reference evidence="2" key="1">
    <citation type="submission" date="2020-01" db="EMBL/GenBank/DDBJ databases">
        <authorList>
            <consortium name="DOE Joint Genome Institute"/>
            <person name="Haridas S."/>
            <person name="Albert R."/>
            <person name="Binder M."/>
            <person name="Bloem J."/>
            <person name="Labutti K."/>
            <person name="Salamov A."/>
            <person name="Andreopoulos B."/>
            <person name="Baker S.E."/>
            <person name="Barry K."/>
            <person name="Bills G."/>
            <person name="Bluhm B.H."/>
            <person name="Cannon C."/>
            <person name="Castanera R."/>
            <person name="Culley D.E."/>
            <person name="Daum C."/>
            <person name="Ezra D."/>
            <person name="Gonzalez J.B."/>
            <person name="Henrissat B."/>
            <person name="Kuo A."/>
            <person name="Liang C."/>
            <person name="Lipzen A."/>
            <person name="Lutzoni F."/>
            <person name="Magnuson J."/>
            <person name="Mondo S."/>
            <person name="Nolan M."/>
            <person name="Ohm R."/>
            <person name="Pangilinan J."/>
            <person name="Park H.-J."/>
            <person name="Ramirez L."/>
            <person name="Alfaro M."/>
            <person name="Sun H."/>
            <person name="Tritt A."/>
            <person name="Yoshinaga Y."/>
            <person name="Zwiers L.-H."/>
            <person name="Turgeon B.G."/>
            <person name="Goodwin S.B."/>
            <person name="Spatafora J.W."/>
            <person name="Crous P.W."/>
            <person name="Grigoriev I.V."/>
        </authorList>
    </citation>
    <scope>NUCLEOTIDE SEQUENCE</scope>
    <source>
        <strain evidence="2">CBS 394.84</strain>
    </source>
</reference>
<dbReference type="Proteomes" id="UP000800039">
    <property type="component" value="Unassembled WGS sequence"/>
</dbReference>
<feature type="domain" description="F-box" evidence="1">
    <location>
        <begin position="1"/>
        <end position="47"/>
    </location>
</feature>
<dbReference type="RefSeq" id="XP_040792200.1">
    <property type="nucleotide sequence ID" value="XM_040932284.1"/>
</dbReference>
<keyword evidence="3" id="KW-1185">Reference proteome</keyword>
<evidence type="ECO:0000313" key="2">
    <source>
        <dbReference type="EMBL" id="KAF1849637.1"/>
    </source>
</evidence>
<protein>
    <recommendedName>
        <fullName evidence="1">F-box domain-containing protein</fullName>
    </recommendedName>
</protein>
<dbReference type="OrthoDB" id="5139943at2759"/>
<dbReference type="GeneID" id="63849535"/>
<dbReference type="CDD" id="cd09917">
    <property type="entry name" value="F-box_SF"/>
    <property type="match status" value="1"/>
</dbReference>
<evidence type="ECO:0000259" key="1">
    <source>
        <dbReference type="PROSITE" id="PS50181"/>
    </source>
</evidence>
<dbReference type="PROSITE" id="PS50181">
    <property type="entry name" value="FBOX"/>
    <property type="match status" value="1"/>
</dbReference>
<dbReference type="EMBL" id="ML976614">
    <property type="protein sequence ID" value="KAF1849637.1"/>
    <property type="molecule type" value="Genomic_DNA"/>
</dbReference>
<evidence type="ECO:0000313" key="3">
    <source>
        <dbReference type="Proteomes" id="UP000800039"/>
    </source>
</evidence>
<dbReference type="SUPFAM" id="SSF81383">
    <property type="entry name" value="F-box domain"/>
    <property type="match status" value="1"/>
</dbReference>
<comment type="caution">
    <text evidence="2">The sequence shown here is derived from an EMBL/GenBank/DDBJ whole genome shotgun (WGS) entry which is preliminary data.</text>
</comment>
<dbReference type="InterPro" id="IPR036047">
    <property type="entry name" value="F-box-like_dom_sf"/>
</dbReference>
<sequence length="461" mass="53265">MTSLLTLPNELLQNIACYLPCSAILKFIRVNRRLHEACNDRLVYQFVAKNTLKQDSEATKHLHKISSRTNRSNVCSGQLAWPEGDQFLQELSLAKTIRVAYAVEQCVAALCKKDPEWTLKIRKGTTLLDISDWLPHMLALNHPAGCDLDPATFFRVQGELSVPVSIFLRSYSTKRMLSWSRWDSEDKAHRVRQHTAEFINASFILSYTTLQRFRTAREQKELMHVILSFQHPSDRIKMEEESISARSDAEEVIRQARINLADRVPGKFKRDLSLAQAMALLPFIIILMVTRFRGTIHIVAQLPMPAKIPFHTFMDIPAALYNTAETFNTCHIREMTKPTFLSGRWRGAYIDHTGSHGRQFDPIMRHMNIAARLPTEEEAAKSEAKVVIDWQSRGIDYLGYFLLWGFILEDGRVHIVKRNMLRRLVWKWSGHMTPFGIIGVCKQLNSSEVEGHFWIWKEEWC</sequence>
<proteinExistence type="predicted"/>
<dbReference type="AlphaFoldDB" id="A0A9P4LCR2"/>
<name>A0A9P4LCR2_9PLEO</name>
<dbReference type="Pfam" id="PF12937">
    <property type="entry name" value="F-box-like"/>
    <property type="match status" value="1"/>
</dbReference>
<gene>
    <name evidence="2" type="ORF">K460DRAFT_360501</name>
</gene>